<name>A0A1F2P3X2_9EURY</name>
<comment type="caution">
    <text evidence="1">The sequence shown here is derived from an EMBL/GenBank/DDBJ whole genome shotgun (WGS) entry which is preliminary data.</text>
</comment>
<dbReference type="AlphaFoldDB" id="A0A1F2P3X2"/>
<proteinExistence type="predicted"/>
<sequence length="288" mass="34115">MLRRDFTFAKYLELCRRILDSNYILLTMEQYFTLRNKPNKFIIIRHDVDYGNDLSYTLKMARKEAEMGITATYYFRTHDDVFKPDIIREIADLGHEIGYHYDVLGEAEGDYDKGIMLFETELAKLRQIYDVKTMSMHGGPLIKGMNAATISGMLHILWNVIRMRKVFVPWASKDLWKKYDFRKYGIIGDAYLSINFNDIAYISDTNRSWSNTKHRLNDYVDGNMNVYIRNTDDLIGIIEREDIQRMVILTHPPNWREEFGDWLKWLVIQKIRNGGKACLKTYWKRDGS</sequence>
<dbReference type="EMBL" id="LYOR01000005">
    <property type="protein sequence ID" value="OFV65894.1"/>
    <property type="molecule type" value="Genomic_DNA"/>
</dbReference>
<evidence type="ECO:0000313" key="1">
    <source>
        <dbReference type="EMBL" id="OFV65894.1"/>
    </source>
</evidence>
<dbReference type="STRING" id="1839936.SBU_001076"/>
<reference evidence="1" key="1">
    <citation type="submission" date="2016-05" db="EMBL/GenBank/DDBJ databases">
        <title>Microbial consortia oxidize butane by reversing methanogenesis.</title>
        <authorList>
            <person name="Laso-Perez R."/>
            <person name="Richter M."/>
            <person name="Wegener G."/>
            <person name="Musat F."/>
        </authorList>
    </citation>
    <scope>NUCLEOTIDE SEQUENCE [LARGE SCALE GENOMIC DNA]</scope>
    <source>
        <strain evidence="1">BOX1</strain>
    </source>
</reference>
<gene>
    <name evidence="1" type="ORF">SBU_001076</name>
</gene>
<organism evidence="1 2">
    <name type="scientific">Candidatus Syntropharchaeum butanivorans</name>
    <dbReference type="NCBI Taxonomy" id="1839936"/>
    <lineage>
        <taxon>Archaea</taxon>
        <taxon>Methanobacteriati</taxon>
        <taxon>Methanobacteriota</taxon>
        <taxon>Stenosarchaea group</taxon>
        <taxon>Methanomicrobia</taxon>
        <taxon>Methanosarcinales</taxon>
        <taxon>ANME-2 cluster</taxon>
        <taxon>Candidatus Syntropharchaeum</taxon>
    </lineage>
</organism>
<dbReference type="Proteomes" id="UP000185779">
    <property type="component" value="Unassembled WGS sequence"/>
</dbReference>
<dbReference type="GO" id="GO:0005975">
    <property type="term" value="P:carbohydrate metabolic process"/>
    <property type="evidence" value="ECO:0007669"/>
    <property type="project" value="InterPro"/>
</dbReference>
<dbReference type="InterPro" id="IPR011330">
    <property type="entry name" value="Glyco_hydro/deAcase_b/a-brl"/>
</dbReference>
<accession>A0A1F2P3X2</accession>
<evidence type="ECO:0008006" key="3">
    <source>
        <dbReference type="Google" id="ProtNLM"/>
    </source>
</evidence>
<protein>
    <recommendedName>
        <fullName evidence="3">Polysaccharide deacetylase</fullName>
    </recommendedName>
</protein>
<evidence type="ECO:0000313" key="2">
    <source>
        <dbReference type="Proteomes" id="UP000185779"/>
    </source>
</evidence>
<keyword evidence="2" id="KW-1185">Reference proteome</keyword>
<dbReference type="SUPFAM" id="SSF88713">
    <property type="entry name" value="Glycoside hydrolase/deacetylase"/>
    <property type="match status" value="1"/>
</dbReference>